<dbReference type="PROSITE" id="PS00674">
    <property type="entry name" value="AAA"/>
    <property type="match status" value="1"/>
</dbReference>
<name>A0A382GIV5_9ZZZZ</name>
<proteinExistence type="predicted"/>
<protein>
    <recommendedName>
        <fullName evidence="1">AAA+ ATPase domain-containing protein</fullName>
    </recommendedName>
</protein>
<organism evidence="2">
    <name type="scientific">marine metagenome</name>
    <dbReference type="NCBI Taxonomy" id="408172"/>
    <lineage>
        <taxon>unclassified sequences</taxon>
        <taxon>metagenomes</taxon>
        <taxon>ecological metagenomes</taxon>
    </lineage>
</organism>
<evidence type="ECO:0000259" key="1">
    <source>
        <dbReference type="SMART" id="SM00382"/>
    </source>
</evidence>
<dbReference type="CDD" id="cd19481">
    <property type="entry name" value="RecA-like_protease"/>
    <property type="match status" value="1"/>
</dbReference>
<dbReference type="PANTHER" id="PTHR23076:SF97">
    <property type="entry name" value="ATP-DEPENDENT ZINC METALLOPROTEASE YME1L1"/>
    <property type="match status" value="1"/>
</dbReference>
<dbReference type="PANTHER" id="PTHR23076">
    <property type="entry name" value="METALLOPROTEASE M41 FTSH"/>
    <property type="match status" value="1"/>
</dbReference>
<dbReference type="EMBL" id="UINC01055555">
    <property type="protein sequence ID" value="SVB74573.1"/>
    <property type="molecule type" value="Genomic_DNA"/>
</dbReference>
<dbReference type="Gene3D" id="3.40.50.300">
    <property type="entry name" value="P-loop containing nucleotide triphosphate hydrolases"/>
    <property type="match status" value="1"/>
</dbReference>
<dbReference type="GO" id="GO:0004176">
    <property type="term" value="F:ATP-dependent peptidase activity"/>
    <property type="evidence" value="ECO:0007669"/>
    <property type="project" value="TreeGrafter"/>
</dbReference>
<dbReference type="GO" id="GO:0006508">
    <property type="term" value="P:proteolysis"/>
    <property type="evidence" value="ECO:0007669"/>
    <property type="project" value="TreeGrafter"/>
</dbReference>
<dbReference type="InterPro" id="IPR003960">
    <property type="entry name" value="ATPase_AAA_CS"/>
</dbReference>
<feature type="non-terminal residue" evidence="2">
    <location>
        <position position="1"/>
    </location>
</feature>
<dbReference type="GO" id="GO:0016887">
    <property type="term" value="F:ATP hydrolysis activity"/>
    <property type="evidence" value="ECO:0007669"/>
    <property type="project" value="InterPro"/>
</dbReference>
<dbReference type="Pfam" id="PF00004">
    <property type="entry name" value="AAA"/>
    <property type="match status" value="1"/>
</dbReference>
<dbReference type="InterPro" id="IPR003959">
    <property type="entry name" value="ATPase_AAA_core"/>
</dbReference>
<dbReference type="Gene3D" id="1.10.8.60">
    <property type="match status" value="1"/>
</dbReference>
<gene>
    <name evidence="2" type="ORF">METZ01_LOCUS227427</name>
</gene>
<feature type="domain" description="AAA+ ATPase" evidence="1">
    <location>
        <begin position="23"/>
        <end position="151"/>
    </location>
</feature>
<accession>A0A382GIV5</accession>
<dbReference type="InterPro" id="IPR003593">
    <property type="entry name" value="AAA+_ATPase"/>
</dbReference>
<dbReference type="InterPro" id="IPR027417">
    <property type="entry name" value="P-loop_NTPase"/>
</dbReference>
<sequence>VVDRHIISFIDNIHTYVERGLPNSRGVLIAGPPGTGKTMLCKAIVGDTKLSTVIVSGDLVNKPGAISDVYHMARRVSPSLVIIEDLDTLGGQHRQQQTHPFLSEYLNALNGTEDNDGVFTIATTNLVGELDPALSDRPGRFDVIMRMETPDRDLRGKLLDSLSESFNIAEDANIASIVRRSNGLTGAWLREVLITAELNAKQDSSEVIRDFDLEEALDDVNNRRVICREPTEISMPNCSDMSELYA</sequence>
<dbReference type="GO" id="GO:0005524">
    <property type="term" value="F:ATP binding"/>
    <property type="evidence" value="ECO:0007669"/>
    <property type="project" value="InterPro"/>
</dbReference>
<dbReference type="SUPFAM" id="SSF52540">
    <property type="entry name" value="P-loop containing nucleoside triphosphate hydrolases"/>
    <property type="match status" value="1"/>
</dbReference>
<reference evidence="2" key="1">
    <citation type="submission" date="2018-05" db="EMBL/GenBank/DDBJ databases">
        <authorList>
            <person name="Lanie J.A."/>
            <person name="Ng W.-L."/>
            <person name="Kazmierczak K.M."/>
            <person name="Andrzejewski T.M."/>
            <person name="Davidsen T.M."/>
            <person name="Wayne K.J."/>
            <person name="Tettelin H."/>
            <person name="Glass J.I."/>
            <person name="Rusch D."/>
            <person name="Podicherti R."/>
            <person name="Tsui H.-C.T."/>
            <person name="Winkler M.E."/>
        </authorList>
    </citation>
    <scope>NUCLEOTIDE SEQUENCE</scope>
</reference>
<dbReference type="SMART" id="SM00382">
    <property type="entry name" value="AAA"/>
    <property type="match status" value="1"/>
</dbReference>
<evidence type="ECO:0000313" key="2">
    <source>
        <dbReference type="EMBL" id="SVB74573.1"/>
    </source>
</evidence>
<dbReference type="AlphaFoldDB" id="A0A382GIV5"/>